<evidence type="ECO:0000313" key="3">
    <source>
        <dbReference type="Proteomes" id="UP000815677"/>
    </source>
</evidence>
<evidence type="ECO:0000256" key="1">
    <source>
        <dbReference type="SAM" id="MobiDB-lite"/>
    </source>
</evidence>
<feature type="non-terminal residue" evidence="2">
    <location>
        <position position="171"/>
    </location>
</feature>
<feature type="region of interest" description="Disordered" evidence="1">
    <location>
        <begin position="152"/>
        <end position="171"/>
    </location>
</feature>
<evidence type="ECO:0000313" key="2">
    <source>
        <dbReference type="EMBL" id="GAT47256.1"/>
    </source>
</evidence>
<protein>
    <submittedName>
        <fullName evidence="2">Uncharacterized protein</fullName>
    </submittedName>
</protein>
<dbReference type="EMBL" id="DF843279">
    <property type="protein sequence ID" value="GAT47256.1"/>
    <property type="molecule type" value="Genomic_DNA"/>
</dbReference>
<feature type="compositionally biased region" description="Pro residues" evidence="1">
    <location>
        <begin position="159"/>
        <end position="171"/>
    </location>
</feature>
<organism evidence="2 3">
    <name type="scientific">Mycena chlorophos</name>
    <name type="common">Agaric fungus</name>
    <name type="synonym">Agaricus chlorophos</name>
    <dbReference type="NCBI Taxonomy" id="658473"/>
    <lineage>
        <taxon>Eukaryota</taxon>
        <taxon>Fungi</taxon>
        <taxon>Dikarya</taxon>
        <taxon>Basidiomycota</taxon>
        <taxon>Agaricomycotina</taxon>
        <taxon>Agaricomycetes</taxon>
        <taxon>Agaricomycetidae</taxon>
        <taxon>Agaricales</taxon>
        <taxon>Marasmiineae</taxon>
        <taxon>Mycenaceae</taxon>
        <taxon>Mycena</taxon>
    </lineage>
</organism>
<gene>
    <name evidence="2" type="ORF">MCHLO_04721</name>
</gene>
<accession>A0ABQ0L804</accession>
<reference evidence="2" key="1">
    <citation type="submission" date="2014-09" db="EMBL/GenBank/DDBJ databases">
        <title>Genome sequence of the luminous mushroom Mycena chlorophos for searching fungal bioluminescence genes.</title>
        <authorList>
            <person name="Tanaka Y."/>
            <person name="Kasuga D."/>
            <person name="Oba Y."/>
            <person name="Hase S."/>
            <person name="Sato K."/>
            <person name="Oba Y."/>
            <person name="Sakakibara Y."/>
        </authorList>
    </citation>
    <scope>NUCLEOTIDE SEQUENCE</scope>
</reference>
<name>A0ABQ0L804_MYCCL</name>
<keyword evidence="3" id="KW-1185">Reference proteome</keyword>
<sequence>MPPLLALTSASIRAHASRPYPTLPNIGPDNKPAPILDTKKFYSDWAKVIPDPENHRAFGSSLEAIDALKTFLVIARRITPKNASPLSNFAYNVNAHVHFITQHVANAPEEVKFEEWFPFSVETLTAMVTTRRAYRESAHEVFLQQCQSRRAAASLPTAAPEPPPPKRQATA</sequence>
<dbReference type="Proteomes" id="UP000815677">
    <property type="component" value="Unassembled WGS sequence"/>
</dbReference>
<proteinExistence type="predicted"/>